<keyword evidence="9 16" id="KW-1133">Transmembrane helix</keyword>
<feature type="transmembrane region" description="Helical" evidence="16">
    <location>
        <begin position="31"/>
        <end position="51"/>
    </location>
</feature>
<dbReference type="InterPro" id="IPR050324">
    <property type="entry name" value="CDP-alcohol_PTase-I"/>
</dbReference>
<evidence type="ECO:0000256" key="15">
    <source>
        <dbReference type="RuleBase" id="RU003750"/>
    </source>
</evidence>
<evidence type="ECO:0000256" key="6">
    <source>
        <dbReference type="ARBA" id="ARBA00022516"/>
    </source>
</evidence>
<dbReference type="AlphaFoldDB" id="A0A1H9YV49"/>
<keyword evidence="11 16" id="KW-0472">Membrane</keyword>
<keyword evidence="18" id="KW-1185">Reference proteome</keyword>
<keyword evidence="7 15" id="KW-0808">Transferase</keyword>
<evidence type="ECO:0000256" key="9">
    <source>
        <dbReference type="ARBA" id="ARBA00022989"/>
    </source>
</evidence>
<keyword evidence="13" id="KW-1208">Phospholipid metabolism</keyword>
<dbReference type="STRING" id="349064.SAMN05660429_00347"/>
<accession>A0A1H9YV49</accession>
<dbReference type="Gene3D" id="1.20.120.1760">
    <property type="match status" value="1"/>
</dbReference>
<proteinExistence type="inferred from homology"/>
<dbReference type="GO" id="GO:0016020">
    <property type="term" value="C:membrane"/>
    <property type="evidence" value="ECO:0007669"/>
    <property type="project" value="InterPro"/>
</dbReference>
<evidence type="ECO:0000313" key="18">
    <source>
        <dbReference type="Proteomes" id="UP000199308"/>
    </source>
</evidence>
<feature type="transmembrane region" description="Helical" evidence="16">
    <location>
        <begin position="149"/>
        <end position="168"/>
    </location>
</feature>
<comment type="catalytic activity">
    <reaction evidence="1">
        <text>a CDP-1,2-diacyl-sn-glycerol + L-serine = a 1,2-diacyl-sn-glycero-3-phospho-L-serine + CMP + H(+)</text>
        <dbReference type="Rhea" id="RHEA:16913"/>
        <dbReference type="ChEBI" id="CHEBI:15378"/>
        <dbReference type="ChEBI" id="CHEBI:33384"/>
        <dbReference type="ChEBI" id="CHEBI:57262"/>
        <dbReference type="ChEBI" id="CHEBI:58332"/>
        <dbReference type="ChEBI" id="CHEBI:60377"/>
        <dbReference type="EC" id="2.7.8.8"/>
    </reaction>
</comment>
<dbReference type="Proteomes" id="UP000199308">
    <property type="component" value="Unassembled WGS sequence"/>
</dbReference>
<evidence type="ECO:0000256" key="5">
    <source>
        <dbReference type="ARBA" id="ARBA00017171"/>
    </source>
</evidence>
<dbReference type="GO" id="GO:0012505">
    <property type="term" value="C:endomembrane system"/>
    <property type="evidence" value="ECO:0007669"/>
    <property type="project" value="UniProtKB-SubCell"/>
</dbReference>
<evidence type="ECO:0000256" key="8">
    <source>
        <dbReference type="ARBA" id="ARBA00022692"/>
    </source>
</evidence>
<dbReference type="InterPro" id="IPR000462">
    <property type="entry name" value="CDP-OH_P_trans"/>
</dbReference>
<dbReference type="EC" id="2.7.8.8" evidence="4"/>
<evidence type="ECO:0000256" key="1">
    <source>
        <dbReference type="ARBA" id="ARBA00000287"/>
    </source>
</evidence>
<dbReference type="PANTHER" id="PTHR14269">
    <property type="entry name" value="CDP-DIACYLGLYCEROL--GLYCEROL-3-PHOSPHATE 3-PHOSPHATIDYLTRANSFERASE-RELATED"/>
    <property type="match status" value="1"/>
</dbReference>
<evidence type="ECO:0000256" key="7">
    <source>
        <dbReference type="ARBA" id="ARBA00022679"/>
    </source>
</evidence>
<evidence type="ECO:0000256" key="4">
    <source>
        <dbReference type="ARBA" id="ARBA00013174"/>
    </source>
</evidence>
<keyword evidence="6" id="KW-0444">Lipid biosynthesis</keyword>
<evidence type="ECO:0000256" key="12">
    <source>
        <dbReference type="ARBA" id="ARBA00023209"/>
    </source>
</evidence>
<dbReference type="Pfam" id="PF01066">
    <property type="entry name" value="CDP-OH_P_transf"/>
    <property type="match status" value="1"/>
</dbReference>
<dbReference type="GO" id="GO:0003882">
    <property type="term" value="F:CDP-diacylglycerol-serine O-phosphatidyltransferase activity"/>
    <property type="evidence" value="ECO:0007669"/>
    <property type="project" value="UniProtKB-EC"/>
</dbReference>
<gene>
    <name evidence="17" type="ORF">SAMN05660429_00347</name>
</gene>
<evidence type="ECO:0000256" key="2">
    <source>
        <dbReference type="ARBA" id="ARBA00004127"/>
    </source>
</evidence>
<dbReference type="InterPro" id="IPR048254">
    <property type="entry name" value="CDP_ALCOHOL_P_TRANSF_CS"/>
</dbReference>
<dbReference type="EMBL" id="FOHK01000001">
    <property type="protein sequence ID" value="SES72541.1"/>
    <property type="molecule type" value="Genomic_DNA"/>
</dbReference>
<evidence type="ECO:0000256" key="10">
    <source>
        <dbReference type="ARBA" id="ARBA00023098"/>
    </source>
</evidence>
<keyword evidence="10" id="KW-0443">Lipid metabolism</keyword>
<evidence type="ECO:0000256" key="14">
    <source>
        <dbReference type="ARBA" id="ARBA00032361"/>
    </source>
</evidence>
<evidence type="ECO:0000313" key="17">
    <source>
        <dbReference type="EMBL" id="SES72541.1"/>
    </source>
</evidence>
<keyword evidence="12" id="KW-0594">Phospholipid biosynthesis</keyword>
<feature type="transmembrane region" description="Helical" evidence="16">
    <location>
        <begin position="120"/>
        <end position="137"/>
    </location>
</feature>
<feature type="transmembrane region" description="Helical" evidence="16">
    <location>
        <begin position="213"/>
        <end position="229"/>
    </location>
</feature>
<name>A0A1H9YV49_THASX</name>
<dbReference type="NCBIfam" id="TIGR00473">
    <property type="entry name" value="pssA"/>
    <property type="match status" value="1"/>
</dbReference>
<feature type="transmembrane region" description="Helical" evidence="16">
    <location>
        <begin position="180"/>
        <end position="201"/>
    </location>
</feature>
<keyword evidence="8 16" id="KW-0812">Transmembrane</keyword>
<organism evidence="17 18">
    <name type="scientific">Thalassotalea agarivorans</name>
    <name type="common">Thalassomonas agarivorans</name>
    <dbReference type="NCBI Taxonomy" id="349064"/>
    <lineage>
        <taxon>Bacteria</taxon>
        <taxon>Pseudomonadati</taxon>
        <taxon>Pseudomonadota</taxon>
        <taxon>Gammaproteobacteria</taxon>
        <taxon>Alteromonadales</taxon>
        <taxon>Colwelliaceae</taxon>
        <taxon>Thalassotalea</taxon>
    </lineage>
</organism>
<evidence type="ECO:0000256" key="11">
    <source>
        <dbReference type="ARBA" id="ARBA00023136"/>
    </source>
</evidence>
<feature type="transmembrane region" description="Helical" evidence="16">
    <location>
        <begin position="57"/>
        <end position="74"/>
    </location>
</feature>
<dbReference type="InterPro" id="IPR004533">
    <property type="entry name" value="CDP-diaglyc--ser_O-PTrfase"/>
</dbReference>
<dbReference type="PANTHER" id="PTHR14269:SF61">
    <property type="entry name" value="CDP-DIACYLGLYCEROL--SERINE O-PHOSPHATIDYLTRANSFERASE"/>
    <property type="match status" value="1"/>
</dbReference>
<reference evidence="17 18" key="1">
    <citation type="submission" date="2016-10" db="EMBL/GenBank/DDBJ databases">
        <authorList>
            <person name="de Groot N.N."/>
        </authorList>
    </citation>
    <scope>NUCLEOTIDE SEQUENCE [LARGE SCALE GENOMIC DNA]</scope>
    <source>
        <strain evidence="17 18">DSM 19706</strain>
    </source>
</reference>
<evidence type="ECO:0000256" key="3">
    <source>
        <dbReference type="ARBA" id="ARBA00010441"/>
    </source>
</evidence>
<evidence type="ECO:0000256" key="16">
    <source>
        <dbReference type="SAM" id="Phobius"/>
    </source>
</evidence>
<dbReference type="InterPro" id="IPR043130">
    <property type="entry name" value="CDP-OH_PTrfase_TM_dom"/>
</dbReference>
<dbReference type="PROSITE" id="PS00379">
    <property type="entry name" value="CDP_ALCOHOL_P_TRANSF"/>
    <property type="match status" value="1"/>
</dbReference>
<protein>
    <recommendedName>
        <fullName evidence="5">CDP-diacylglycerol--serine O-phosphatidyltransferase</fullName>
        <ecNumber evidence="4">2.7.8.8</ecNumber>
    </recommendedName>
    <alternativeName>
        <fullName evidence="14">Phosphatidylserine synthase</fullName>
    </alternativeName>
</protein>
<sequence>MLNCAQLNNDKNNGFTMSDNKSGSSTPNRGIYLLPNVLTTAGLFSGFYAVVSSMNGKFELAAIAIFIAMIFDGLDGRVARMTNTQSEFGAEYDSMADMVSFGIAPGLVAYNWALNDLGKFGWLAAFVFVAGAALRLARFNTQVGVADKRFFQGLASPAAAAVIASIVWTGTENGINGHDYGIVMGVITIITGLLMVSNFRYNSFKEVDWKGKVNFLVLLIIVLVFVVVASSPAELLLGVFALYALSGPITTLRTVESLKLEHVVGDDEDADFTLEDVAEQKKVKSEESTDKASKDDS</sequence>
<comment type="similarity">
    <text evidence="3 15">Belongs to the CDP-alcohol phosphatidyltransferase class-I family.</text>
</comment>
<comment type="subcellular location">
    <subcellularLocation>
        <location evidence="2">Endomembrane system</location>
        <topology evidence="2">Multi-pass membrane protein</topology>
    </subcellularLocation>
</comment>
<dbReference type="GO" id="GO:0008654">
    <property type="term" value="P:phospholipid biosynthetic process"/>
    <property type="evidence" value="ECO:0007669"/>
    <property type="project" value="UniProtKB-KW"/>
</dbReference>
<evidence type="ECO:0000256" key="13">
    <source>
        <dbReference type="ARBA" id="ARBA00023264"/>
    </source>
</evidence>